<organism evidence="1">
    <name type="scientific">Arundo donax</name>
    <name type="common">Giant reed</name>
    <name type="synonym">Donax arundinaceus</name>
    <dbReference type="NCBI Taxonomy" id="35708"/>
    <lineage>
        <taxon>Eukaryota</taxon>
        <taxon>Viridiplantae</taxon>
        <taxon>Streptophyta</taxon>
        <taxon>Embryophyta</taxon>
        <taxon>Tracheophyta</taxon>
        <taxon>Spermatophyta</taxon>
        <taxon>Magnoliopsida</taxon>
        <taxon>Liliopsida</taxon>
        <taxon>Poales</taxon>
        <taxon>Poaceae</taxon>
        <taxon>PACMAD clade</taxon>
        <taxon>Arundinoideae</taxon>
        <taxon>Arundineae</taxon>
        <taxon>Arundo</taxon>
    </lineage>
</organism>
<accession>A0A0A9HQK9</accession>
<protein>
    <submittedName>
        <fullName evidence="1">Uncharacterized protein</fullName>
    </submittedName>
</protein>
<dbReference type="AlphaFoldDB" id="A0A0A9HQK9"/>
<dbReference type="EMBL" id="GBRH01158456">
    <property type="protein sequence ID" value="JAE39440.1"/>
    <property type="molecule type" value="Transcribed_RNA"/>
</dbReference>
<proteinExistence type="predicted"/>
<name>A0A0A9HQK9_ARUDO</name>
<evidence type="ECO:0000313" key="1">
    <source>
        <dbReference type="EMBL" id="JAE39440.1"/>
    </source>
</evidence>
<sequence length="76" mass="8890">MPCYFKWFPFGCTTAHCTFSFLFSTIGGKHLYVALQHHGTIFDILISKFYRTKFILNREHVNKVVVIVLDQVYKTA</sequence>
<reference evidence="1" key="2">
    <citation type="journal article" date="2015" name="Data Brief">
        <title>Shoot transcriptome of the giant reed, Arundo donax.</title>
        <authorList>
            <person name="Barrero R.A."/>
            <person name="Guerrero F.D."/>
            <person name="Moolhuijzen P."/>
            <person name="Goolsby J.A."/>
            <person name="Tidwell J."/>
            <person name="Bellgard S.E."/>
            <person name="Bellgard M.I."/>
        </authorList>
    </citation>
    <scope>NUCLEOTIDE SEQUENCE</scope>
    <source>
        <tissue evidence="1">Shoot tissue taken approximately 20 cm above the soil surface</tissue>
    </source>
</reference>
<reference evidence="1" key="1">
    <citation type="submission" date="2014-09" db="EMBL/GenBank/DDBJ databases">
        <authorList>
            <person name="Magalhaes I.L.F."/>
            <person name="Oliveira U."/>
            <person name="Santos F.R."/>
            <person name="Vidigal T.H.D.A."/>
            <person name="Brescovit A.D."/>
            <person name="Santos A.J."/>
        </authorList>
    </citation>
    <scope>NUCLEOTIDE SEQUENCE</scope>
    <source>
        <tissue evidence="1">Shoot tissue taken approximately 20 cm above the soil surface</tissue>
    </source>
</reference>